<dbReference type="Pfam" id="PF05580">
    <property type="entry name" value="Peptidase_S55"/>
    <property type="match status" value="1"/>
</dbReference>
<evidence type="ECO:0000259" key="3">
    <source>
        <dbReference type="PROSITE" id="PS51494"/>
    </source>
</evidence>
<dbReference type="EC" id="3.4.21.116" evidence="4"/>
<feature type="domain" description="Peptidase S55" evidence="3">
    <location>
        <begin position="105"/>
        <end position="323"/>
    </location>
</feature>
<evidence type="ECO:0000259" key="2">
    <source>
        <dbReference type="PROSITE" id="PS50106"/>
    </source>
</evidence>
<feature type="signal peptide" evidence="1">
    <location>
        <begin position="1"/>
        <end position="23"/>
    </location>
</feature>
<dbReference type="SUPFAM" id="SSF50156">
    <property type="entry name" value="PDZ domain-like"/>
    <property type="match status" value="1"/>
</dbReference>
<dbReference type="AlphaFoldDB" id="A0A9D1SDJ6"/>
<evidence type="ECO:0000313" key="5">
    <source>
        <dbReference type="Proteomes" id="UP000824109"/>
    </source>
</evidence>
<dbReference type="Pfam" id="PF13180">
    <property type="entry name" value="PDZ_2"/>
    <property type="match status" value="1"/>
</dbReference>
<name>A0A9D1SDJ6_9FIRM</name>
<proteinExistence type="predicted"/>
<dbReference type="Gene3D" id="2.30.42.10">
    <property type="match status" value="1"/>
</dbReference>
<gene>
    <name evidence="4" type="primary">spoIVB</name>
    <name evidence="4" type="ORF">IAA61_01460</name>
</gene>
<dbReference type="PROSITE" id="PS51494">
    <property type="entry name" value="SPOIVB"/>
    <property type="match status" value="1"/>
</dbReference>
<keyword evidence="4" id="KW-0378">Hydrolase</keyword>
<dbReference type="InterPro" id="IPR001478">
    <property type="entry name" value="PDZ"/>
</dbReference>
<feature type="chain" id="PRO_5038800303" evidence="1">
    <location>
        <begin position="24"/>
        <end position="323"/>
    </location>
</feature>
<protein>
    <submittedName>
        <fullName evidence="4">SpoIVB peptidase</fullName>
        <ecNumber evidence="4">3.4.21.116</ecNumber>
    </submittedName>
</protein>
<dbReference type="SMART" id="SM00228">
    <property type="entry name" value="PDZ"/>
    <property type="match status" value="1"/>
</dbReference>
<evidence type="ECO:0000256" key="1">
    <source>
        <dbReference type="SAM" id="SignalP"/>
    </source>
</evidence>
<evidence type="ECO:0000313" key="4">
    <source>
        <dbReference type="EMBL" id="HIU56464.1"/>
    </source>
</evidence>
<keyword evidence="1" id="KW-0732">Signal</keyword>
<sequence length="323" mass="33018">MLKTLNYVCAAAAAFIVHTHAYAGSYVIPSGECIGVKMYTDGLIVVGTTAVTDTAGRNVSPTDKSGIKKGDIVTAVNGTAAVSNEMLSEAVASAAGTVTLTVESDGKKREVTLTPAETDSGPKLGLWLRDSTAGLGTLTYTDGSHFAALGHAICDVDTGNIMPIERGIIQNCTITSVKKGDAGSPGAVTGDIDGAELGSITDNTELGIFGELENEPEGEPVEVASASEVRTGEATILADVDGKGVTEYTIDIKRVTPPSSSGKDLVIEVTDPELIEKTGGIVQGMSGAPILQNGKLAGAVTHVFVNDPLSGYGVLAESMVNCE</sequence>
<dbReference type="PROSITE" id="PS50106">
    <property type="entry name" value="PDZ"/>
    <property type="match status" value="1"/>
</dbReference>
<feature type="domain" description="PDZ" evidence="2">
    <location>
        <begin position="42"/>
        <end position="106"/>
    </location>
</feature>
<comment type="caution">
    <text evidence="4">The sequence shown here is derived from an EMBL/GenBank/DDBJ whole genome shotgun (WGS) entry which is preliminary data.</text>
</comment>
<dbReference type="InterPro" id="IPR008763">
    <property type="entry name" value="Peptidase_S55"/>
</dbReference>
<dbReference type="EMBL" id="DVNB01000019">
    <property type="protein sequence ID" value="HIU56464.1"/>
    <property type="molecule type" value="Genomic_DNA"/>
</dbReference>
<dbReference type="InterPro" id="IPR014219">
    <property type="entry name" value="SpoIVB"/>
</dbReference>
<reference evidence="4" key="2">
    <citation type="journal article" date="2021" name="PeerJ">
        <title>Extensive microbial diversity within the chicken gut microbiome revealed by metagenomics and culture.</title>
        <authorList>
            <person name="Gilroy R."/>
            <person name="Ravi A."/>
            <person name="Getino M."/>
            <person name="Pursley I."/>
            <person name="Horton D.L."/>
            <person name="Alikhan N.F."/>
            <person name="Baker D."/>
            <person name="Gharbi K."/>
            <person name="Hall N."/>
            <person name="Watson M."/>
            <person name="Adriaenssens E.M."/>
            <person name="Foster-Nyarko E."/>
            <person name="Jarju S."/>
            <person name="Secka A."/>
            <person name="Antonio M."/>
            <person name="Oren A."/>
            <person name="Chaudhuri R.R."/>
            <person name="La Ragione R."/>
            <person name="Hildebrand F."/>
            <person name="Pallen M.J."/>
        </authorList>
    </citation>
    <scope>NUCLEOTIDE SEQUENCE</scope>
    <source>
        <strain evidence="4">USAMLcec3-3695</strain>
    </source>
</reference>
<reference evidence="4" key="1">
    <citation type="submission" date="2020-10" db="EMBL/GenBank/DDBJ databases">
        <authorList>
            <person name="Gilroy R."/>
        </authorList>
    </citation>
    <scope>NUCLEOTIDE SEQUENCE</scope>
    <source>
        <strain evidence="4">USAMLcec3-3695</strain>
    </source>
</reference>
<accession>A0A9D1SDJ6</accession>
<dbReference type="NCBIfam" id="TIGR02860">
    <property type="entry name" value="spore_IV_B"/>
    <property type="match status" value="1"/>
</dbReference>
<organism evidence="4 5">
    <name type="scientific">Candidatus Ornithomonoglobus merdipullorum</name>
    <dbReference type="NCBI Taxonomy" id="2840895"/>
    <lineage>
        <taxon>Bacteria</taxon>
        <taxon>Bacillati</taxon>
        <taxon>Bacillota</taxon>
        <taxon>Clostridia</taxon>
        <taxon>Candidatus Ornithomonoglobus</taxon>
    </lineage>
</organism>
<dbReference type="Proteomes" id="UP000824109">
    <property type="component" value="Unassembled WGS sequence"/>
</dbReference>
<dbReference type="GO" id="GO:0016787">
    <property type="term" value="F:hydrolase activity"/>
    <property type="evidence" value="ECO:0007669"/>
    <property type="project" value="UniProtKB-KW"/>
</dbReference>
<dbReference type="InterPro" id="IPR036034">
    <property type="entry name" value="PDZ_sf"/>
</dbReference>